<evidence type="ECO:0000256" key="1">
    <source>
        <dbReference type="ARBA" id="ARBA00004496"/>
    </source>
</evidence>
<dbReference type="Pfam" id="PF02875">
    <property type="entry name" value="Mur_ligase_C"/>
    <property type="match status" value="1"/>
</dbReference>
<keyword evidence="6 9" id="KW-0547">Nucleotide-binding</keyword>
<evidence type="ECO:0000256" key="3">
    <source>
        <dbReference type="ARBA" id="ARBA00022490"/>
    </source>
</evidence>
<comment type="pathway">
    <text evidence="2 9 10">Cell wall biogenesis; peptidoglycan biosynthesis.</text>
</comment>
<dbReference type="SUPFAM" id="SSF53623">
    <property type="entry name" value="MurD-like peptide ligases, catalytic domain"/>
    <property type="match status" value="1"/>
</dbReference>
<evidence type="ECO:0000256" key="9">
    <source>
        <dbReference type="HAMAP-Rule" id="MF_00639"/>
    </source>
</evidence>
<evidence type="ECO:0000256" key="4">
    <source>
        <dbReference type="ARBA" id="ARBA00022598"/>
    </source>
</evidence>
<dbReference type="EMBL" id="FNQC01000015">
    <property type="protein sequence ID" value="SDZ45424.1"/>
    <property type="molecule type" value="Genomic_DNA"/>
</dbReference>
<dbReference type="PANTHER" id="PTHR43692">
    <property type="entry name" value="UDP-N-ACETYLMURAMOYLALANINE--D-GLUTAMATE LIGASE"/>
    <property type="match status" value="1"/>
</dbReference>
<dbReference type="RefSeq" id="WP_019599357.1">
    <property type="nucleotide sequence ID" value="NZ_FNQC01000015.1"/>
</dbReference>
<feature type="domain" description="Mur ligase C-terminal" evidence="11">
    <location>
        <begin position="309"/>
        <end position="422"/>
    </location>
</feature>
<dbReference type="GO" id="GO:0016874">
    <property type="term" value="F:ligase activity"/>
    <property type="evidence" value="ECO:0007669"/>
    <property type="project" value="UniProtKB-KW"/>
</dbReference>
<dbReference type="InterPro" id="IPR013221">
    <property type="entry name" value="Mur_ligase_cen"/>
</dbReference>
<dbReference type="Proteomes" id="UP000199663">
    <property type="component" value="Unassembled WGS sequence"/>
</dbReference>
<dbReference type="EC" id="6.3.2.9" evidence="9 10"/>
<evidence type="ECO:0000256" key="5">
    <source>
        <dbReference type="ARBA" id="ARBA00022618"/>
    </source>
</evidence>
<evidence type="ECO:0000256" key="2">
    <source>
        <dbReference type="ARBA" id="ARBA00004752"/>
    </source>
</evidence>
<comment type="similarity">
    <text evidence="9">Belongs to the MurCDEF family.</text>
</comment>
<keyword evidence="9 10" id="KW-0961">Cell wall biogenesis/degradation</keyword>
<evidence type="ECO:0000256" key="7">
    <source>
        <dbReference type="ARBA" id="ARBA00022840"/>
    </source>
</evidence>
<name>A0A1H3T5E0_9BACT</name>
<gene>
    <name evidence="9" type="primary">murD</name>
    <name evidence="13" type="ORF">SAMN05444412_11564</name>
</gene>
<dbReference type="Pfam" id="PF21799">
    <property type="entry name" value="MurD-like_N"/>
    <property type="match status" value="1"/>
</dbReference>
<keyword evidence="8 9" id="KW-0131">Cell cycle</keyword>
<comment type="subcellular location">
    <subcellularLocation>
        <location evidence="1 9 10">Cytoplasm</location>
    </subcellularLocation>
</comment>
<dbReference type="InterPro" id="IPR018109">
    <property type="entry name" value="Folylpolyglutamate_synth_CS"/>
</dbReference>
<dbReference type="NCBIfam" id="TIGR01087">
    <property type="entry name" value="murD"/>
    <property type="match status" value="1"/>
</dbReference>
<keyword evidence="7 9" id="KW-0067">ATP-binding</keyword>
<dbReference type="Gene3D" id="3.40.50.720">
    <property type="entry name" value="NAD(P)-binding Rossmann-like Domain"/>
    <property type="match status" value="1"/>
</dbReference>
<keyword evidence="4 9" id="KW-0436">Ligase</keyword>
<dbReference type="PANTHER" id="PTHR43692:SF1">
    <property type="entry name" value="UDP-N-ACETYLMURAMOYLALANINE--D-GLUTAMATE LIGASE"/>
    <property type="match status" value="1"/>
</dbReference>
<evidence type="ECO:0000313" key="13">
    <source>
        <dbReference type="EMBL" id="SDZ45424.1"/>
    </source>
</evidence>
<feature type="domain" description="Mur ligase central" evidence="12">
    <location>
        <begin position="108"/>
        <end position="287"/>
    </location>
</feature>
<keyword evidence="5 9" id="KW-0132">Cell division</keyword>
<dbReference type="Gene3D" id="3.40.1190.10">
    <property type="entry name" value="Mur-like, catalytic domain"/>
    <property type="match status" value="1"/>
</dbReference>
<evidence type="ECO:0000259" key="12">
    <source>
        <dbReference type="Pfam" id="PF08245"/>
    </source>
</evidence>
<dbReference type="InterPro" id="IPR004101">
    <property type="entry name" value="Mur_ligase_C"/>
</dbReference>
<protein>
    <recommendedName>
        <fullName evidence="9 10">UDP-N-acetylmuramoylalanine--D-glutamate ligase</fullName>
        <ecNumber evidence="9 10">6.3.2.9</ecNumber>
    </recommendedName>
    <alternativeName>
        <fullName evidence="9">D-glutamic acid-adding enzyme</fullName>
    </alternativeName>
    <alternativeName>
        <fullName evidence="9">UDP-N-acetylmuramoyl-L-alanyl-D-glutamate synthetase</fullName>
    </alternativeName>
</protein>
<reference evidence="13 14" key="1">
    <citation type="submission" date="2016-10" db="EMBL/GenBank/DDBJ databases">
        <authorList>
            <person name="Varghese N."/>
            <person name="Submissions S."/>
        </authorList>
    </citation>
    <scope>NUCLEOTIDE SEQUENCE [LARGE SCALE GENOMIC DNA]</scope>
    <source>
        <strain evidence="13 14">DSM 17997</strain>
    </source>
</reference>
<dbReference type="SUPFAM" id="SSF53244">
    <property type="entry name" value="MurD-like peptide ligases, peptide-binding domain"/>
    <property type="match status" value="1"/>
</dbReference>
<sequence length="451" mass="48795">MNKTIAILGAGESGVGAALLAKREGYAVWVSDMGSISVERKDILNAAEIPFEEGQHDFGRILSADEIIKSPGIPEKTPLVQEAIAKGIPVIDELEFAFRFSKGKVIAITGTNGKTTTTLLTYHLLKKAGMDVGLAGNIGQSWAAQLVEGDRDWWVIEVSSFQLDGFKDFKPSIAILTNITPDHLDRYAYKLENYIASKVSVFKNMGPQEVAVYFSDDANIQAGLKSVKSKALFYGMSLEKGTDFGGYFDGAKISLKLQGKSMDIPKEEVALKGAHNMLNVMCATTAALTAGVSEEVVREGLKDFKNAPHRMELVDVIDGITFINDSKGTNVDATFYALESFESPLIWIAGGVDKGNDYTLLDPAMGGKVKVLICLGKENEKLKTAFAGKINTIKETESIAEAVAWSLDLGKSGDVVLLSPACASFDLFKNYEDRGEQFISAVKTLKTSLTK</sequence>
<dbReference type="Gene3D" id="3.90.190.20">
    <property type="entry name" value="Mur ligase, C-terminal domain"/>
    <property type="match status" value="1"/>
</dbReference>
<keyword evidence="9 10" id="KW-0573">Peptidoglycan synthesis</keyword>
<dbReference type="SUPFAM" id="SSF51984">
    <property type="entry name" value="MurCD N-terminal domain"/>
    <property type="match status" value="1"/>
</dbReference>
<keyword evidence="9 10" id="KW-0133">Cell shape</keyword>
<comment type="caution">
    <text evidence="13">The sequence shown here is derived from an EMBL/GenBank/DDBJ whole genome shotgun (WGS) entry which is preliminary data.</text>
</comment>
<dbReference type="InterPro" id="IPR036565">
    <property type="entry name" value="Mur-like_cat_sf"/>
</dbReference>
<evidence type="ECO:0000256" key="10">
    <source>
        <dbReference type="RuleBase" id="RU003664"/>
    </source>
</evidence>
<evidence type="ECO:0000256" key="8">
    <source>
        <dbReference type="ARBA" id="ARBA00023306"/>
    </source>
</evidence>
<accession>A0A1H3T5E0</accession>
<feature type="binding site" evidence="9">
    <location>
        <begin position="110"/>
        <end position="116"/>
    </location>
    <ligand>
        <name>ATP</name>
        <dbReference type="ChEBI" id="CHEBI:30616"/>
    </ligand>
</feature>
<dbReference type="InterPro" id="IPR005762">
    <property type="entry name" value="MurD"/>
</dbReference>
<evidence type="ECO:0000256" key="6">
    <source>
        <dbReference type="ARBA" id="ARBA00022741"/>
    </source>
</evidence>
<keyword evidence="14" id="KW-1185">Reference proteome</keyword>
<dbReference type="HAMAP" id="MF_00639">
    <property type="entry name" value="MurD"/>
    <property type="match status" value="1"/>
</dbReference>
<evidence type="ECO:0000259" key="11">
    <source>
        <dbReference type="Pfam" id="PF02875"/>
    </source>
</evidence>
<dbReference type="InterPro" id="IPR036615">
    <property type="entry name" value="Mur_ligase_C_dom_sf"/>
</dbReference>
<organism evidence="13 14">
    <name type="scientific">Rhodonellum ikkaensis</name>
    <dbReference type="NCBI Taxonomy" id="336829"/>
    <lineage>
        <taxon>Bacteria</taxon>
        <taxon>Pseudomonadati</taxon>
        <taxon>Bacteroidota</taxon>
        <taxon>Cytophagia</taxon>
        <taxon>Cytophagales</taxon>
        <taxon>Cytophagaceae</taxon>
        <taxon>Rhodonellum</taxon>
    </lineage>
</organism>
<comment type="function">
    <text evidence="9 10">Cell wall formation. Catalyzes the addition of glutamate to the nucleotide precursor UDP-N-acetylmuramoyl-L-alanine (UMA).</text>
</comment>
<dbReference type="Pfam" id="PF08245">
    <property type="entry name" value="Mur_ligase_M"/>
    <property type="match status" value="1"/>
</dbReference>
<evidence type="ECO:0000313" key="14">
    <source>
        <dbReference type="Proteomes" id="UP000199663"/>
    </source>
</evidence>
<comment type="catalytic activity">
    <reaction evidence="9 10">
        <text>UDP-N-acetyl-alpha-D-muramoyl-L-alanine + D-glutamate + ATP = UDP-N-acetyl-alpha-D-muramoyl-L-alanyl-D-glutamate + ADP + phosphate + H(+)</text>
        <dbReference type="Rhea" id="RHEA:16429"/>
        <dbReference type="ChEBI" id="CHEBI:15378"/>
        <dbReference type="ChEBI" id="CHEBI:29986"/>
        <dbReference type="ChEBI" id="CHEBI:30616"/>
        <dbReference type="ChEBI" id="CHEBI:43474"/>
        <dbReference type="ChEBI" id="CHEBI:83898"/>
        <dbReference type="ChEBI" id="CHEBI:83900"/>
        <dbReference type="ChEBI" id="CHEBI:456216"/>
        <dbReference type="EC" id="6.3.2.9"/>
    </reaction>
</comment>
<dbReference type="PROSITE" id="PS01011">
    <property type="entry name" value="FOLYLPOLYGLU_SYNT_1"/>
    <property type="match status" value="1"/>
</dbReference>
<proteinExistence type="inferred from homology"/>
<keyword evidence="3 9" id="KW-0963">Cytoplasm</keyword>